<keyword evidence="14" id="KW-1185">Reference proteome</keyword>
<dbReference type="Proteomes" id="UP000016936">
    <property type="component" value="Unassembled WGS sequence"/>
</dbReference>
<dbReference type="InterPro" id="IPR014314">
    <property type="entry name" value="Succ_DH_cytb556"/>
</dbReference>
<proteinExistence type="inferred from homology"/>
<evidence type="ECO:0000256" key="8">
    <source>
        <dbReference type="ARBA" id="ARBA00022989"/>
    </source>
</evidence>
<evidence type="ECO:0000256" key="7">
    <source>
        <dbReference type="ARBA" id="ARBA00022946"/>
    </source>
</evidence>
<dbReference type="AlphaFoldDB" id="M2UX68"/>
<evidence type="ECO:0000256" key="6">
    <source>
        <dbReference type="ARBA" id="ARBA00022792"/>
    </source>
</evidence>
<reference evidence="13 14" key="1">
    <citation type="journal article" date="2012" name="PLoS Pathog.">
        <title>Diverse lifestyles and strategies of plant pathogenesis encoded in the genomes of eighteen Dothideomycetes fungi.</title>
        <authorList>
            <person name="Ohm R.A."/>
            <person name="Feau N."/>
            <person name="Henrissat B."/>
            <person name="Schoch C.L."/>
            <person name="Horwitz B.A."/>
            <person name="Barry K.W."/>
            <person name="Condon B.J."/>
            <person name="Copeland A.C."/>
            <person name="Dhillon B."/>
            <person name="Glaser F."/>
            <person name="Hesse C.N."/>
            <person name="Kosti I."/>
            <person name="LaButti K."/>
            <person name="Lindquist E.A."/>
            <person name="Lucas S."/>
            <person name="Salamov A.A."/>
            <person name="Bradshaw R.E."/>
            <person name="Ciuffetti L."/>
            <person name="Hamelin R.C."/>
            <person name="Kema G.H.J."/>
            <person name="Lawrence C."/>
            <person name="Scott J.A."/>
            <person name="Spatafora J.W."/>
            <person name="Turgeon B.G."/>
            <person name="de Wit P.J.G.M."/>
            <person name="Zhong S."/>
            <person name="Goodwin S.B."/>
            <person name="Grigoriev I.V."/>
        </authorList>
    </citation>
    <scope>NUCLEOTIDE SEQUENCE [LARGE SCALE GENOMIC DNA]</scope>
    <source>
        <strain evidence="14">C5 / ATCC 48332 / race O</strain>
    </source>
</reference>
<keyword evidence="7" id="KW-0809">Transit peptide</keyword>
<dbReference type="eggNOG" id="KOG0449">
    <property type="taxonomic scope" value="Eukaryota"/>
</dbReference>
<dbReference type="CDD" id="cd03499">
    <property type="entry name" value="SQR_TypeC_SdhC"/>
    <property type="match status" value="1"/>
</dbReference>
<evidence type="ECO:0008006" key="15">
    <source>
        <dbReference type="Google" id="ProtNLM"/>
    </source>
</evidence>
<dbReference type="GO" id="GO:0006099">
    <property type="term" value="P:tricarboxylic acid cycle"/>
    <property type="evidence" value="ECO:0007669"/>
    <property type="project" value="InterPro"/>
</dbReference>
<keyword evidence="9" id="KW-0408">Iron</keyword>
<dbReference type="OMA" id="LTWMLSG"/>
<evidence type="ECO:0000256" key="1">
    <source>
        <dbReference type="ARBA" id="ARBA00004448"/>
    </source>
</evidence>
<dbReference type="InterPro" id="IPR034804">
    <property type="entry name" value="SQR/QFR_C/D"/>
</dbReference>
<evidence type="ECO:0000256" key="3">
    <source>
        <dbReference type="ARBA" id="ARBA00022617"/>
    </source>
</evidence>
<evidence type="ECO:0000256" key="9">
    <source>
        <dbReference type="ARBA" id="ARBA00023004"/>
    </source>
</evidence>
<dbReference type="GO" id="GO:0005743">
    <property type="term" value="C:mitochondrial inner membrane"/>
    <property type="evidence" value="ECO:0007669"/>
    <property type="project" value="UniProtKB-SubCell"/>
</dbReference>
<evidence type="ECO:0000313" key="13">
    <source>
        <dbReference type="EMBL" id="EMD92377.1"/>
    </source>
</evidence>
<dbReference type="PANTHER" id="PTHR10978">
    <property type="entry name" value="SUCCINATE DEHYDROGENASE CYTOCHROME B560 SUBUNIT"/>
    <property type="match status" value="1"/>
</dbReference>
<evidence type="ECO:0000256" key="12">
    <source>
        <dbReference type="SAM" id="Phobius"/>
    </source>
</evidence>
<keyword evidence="4 12" id="KW-0812">Transmembrane</keyword>
<evidence type="ECO:0000256" key="2">
    <source>
        <dbReference type="ARBA" id="ARBA00007244"/>
    </source>
</evidence>
<keyword evidence="8 12" id="KW-1133">Transmembrane helix</keyword>
<dbReference type="GO" id="GO:0046872">
    <property type="term" value="F:metal ion binding"/>
    <property type="evidence" value="ECO:0007669"/>
    <property type="project" value="UniProtKB-KW"/>
</dbReference>
<dbReference type="STRING" id="701091.M2UX68"/>
<dbReference type="Gene3D" id="1.20.1300.10">
    <property type="entry name" value="Fumarate reductase/succinate dehydrogenase, transmembrane subunit"/>
    <property type="match status" value="1"/>
</dbReference>
<evidence type="ECO:0000256" key="4">
    <source>
        <dbReference type="ARBA" id="ARBA00022692"/>
    </source>
</evidence>
<sequence>MASQRIFQLGLRRAAAPGLRVQPAGRMVQRRLAATEHASQSQAAEILAKQRINRPVSPHLAIYKPQITWIASGLNRITGLTLSGSLYLFGIAYLIAPYTGWHLETQSMVAAVAAWPAVVKAGVKTFFALPFFFHCLNGVRHLAWDMGVGFKNQQVIRTGWGVVGLTAISTIYYAFLA</sequence>
<evidence type="ECO:0000256" key="11">
    <source>
        <dbReference type="ARBA" id="ARBA00023136"/>
    </source>
</evidence>
<accession>M2UX68</accession>
<dbReference type="Pfam" id="PF01127">
    <property type="entry name" value="Sdh_cyt"/>
    <property type="match status" value="1"/>
</dbReference>
<comment type="subcellular location">
    <subcellularLocation>
        <location evidence="1">Mitochondrion inner membrane</location>
        <topology evidence="1">Multi-pass membrane protein</topology>
    </subcellularLocation>
</comment>
<keyword evidence="3" id="KW-0349">Heme</keyword>
<keyword evidence="5" id="KW-0479">Metal-binding</keyword>
<dbReference type="EMBL" id="KB445575">
    <property type="protein sequence ID" value="EMD92377.1"/>
    <property type="molecule type" value="Genomic_DNA"/>
</dbReference>
<dbReference type="GO" id="GO:0009055">
    <property type="term" value="F:electron transfer activity"/>
    <property type="evidence" value="ECO:0007669"/>
    <property type="project" value="InterPro"/>
</dbReference>
<dbReference type="PANTHER" id="PTHR10978:SF5">
    <property type="entry name" value="SUCCINATE DEHYDROGENASE CYTOCHROME B560 SUBUNIT, MITOCHONDRIAL"/>
    <property type="match status" value="1"/>
</dbReference>
<dbReference type="HOGENOM" id="CLU_094691_0_2_1"/>
<keyword evidence="11 12" id="KW-0472">Membrane</keyword>
<evidence type="ECO:0000313" key="14">
    <source>
        <dbReference type="Proteomes" id="UP000016936"/>
    </source>
</evidence>
<name>M2UX68_COCH5</name>
<dbReference type="FunFam" id="1.20.1300.10:FF:000008">
    <property type="entry name" value="Succinate dehydrogenase cytochrome b560 subunit"/>
    <property type="match status" value="1"/>
</dbReference>
<dbReference type="OrthoDB" id="588261at2759"/>
<evidence type="ECO:0000256" key="5">
    <source>
        <dbReference type="ARBA" id="ARBA00022723"/>
    </source>
</evidence>
<gene>
    <name evidence="13" type="ORF">COCHEDRAFT_1203357</name>
</gene>
<comment type="similarity">
    <text evidence="2">Belongs to the cytochrome b560 family.</text>
</comment>
<organism evidence="13 14">
    <name type="scientific">Cochliobolus heterostrophus (strain C5 / ATCC 48332 / race O)</name>
    <name type="common">Southern corn leaf blight fungus</name>
    <name type="synonym">Bipolaris maydis</name>
    <dbReference type="NCBI Taxonomy" id="701091"/>
    <lineage>
        <taxon>Eukaryota</taxon>
        <taxon>Fungi</taxon>
        <taxon>Dikarya</taxon>
        <taxon>Ascomycota</taxon>
        <taxon>Pezizomycotina</taxon>
        <taxon>Dothideomycetes</taxon>
        <taxon>Pleosporomycetidae</taxon>
        <taxon>Pleosporales</taxon>
        <taxon>Pleosporineae</taxon>
        <taxon>Pleosporaceae</taxon>
        <taxon>Bipolaris</taxon>
    </lineage>
</organism>
<dbReference type="InterPro" id="IPR000701">
    <property type="entry name" value="SuccDH_FuR_B_TM-su"/>
</dbReference>
<feature type="transmembrane region" description="Helical" evidence="12">
    <location>
        <begin position="108"/>
        <end position="133"/>
    </location>
</feature>
<dbReference type="InterPro" id="IPR018495">
    <property type="entry name" value="Succ_DH_cyt_bsu_CS"/>
</dbReference>
<evidence type="ECO:0000256" key="10">
    <source>
        <dbReference type="ARBA" id="ARBA00023128"/>
    </source>
</evidence>
<reference evidence="14" key="2">
    <citation type="journal article" date="2013" name="PLoS Genet.">
        <title>Comparative genome structure, secondary metabolite, and effector coding capacity across Cochliobolus pathogens.</title>
        <authorList>
            <person name="Condon B.J."/>
            <person name="Leng Y."/>
            <person name="Wu D."/>
            <person name="Bushley K.E."/>
            <person name="Ohm R.A."/>
            <person name="Otillar R."/>
            <person name="Martin J."/>
            <person name="Schackwitz W."/>
            <person name="Grimwood J."/>
            <person name="MohdZainudin N."/>
            <person name="Xue C."/>
            <person name="Wang R."/>
            <person name="Manning V.A."/>
            <person name="Dhillon B."/>
            <person name="Tu Z.J."/>
            <person name="Steffenson B.J."/>
            <person name="Salamov A."/>
            <person name="Sun H."/>
            <person name="Lowry S."/>
            <person name="LaButti K."/>
            <person name="Han J."/>
            <person name="Copeland A."/>
            <person name="Lindquist E."/>
            <person name="Barry K."/>
            <person name="Schmutz J."/>
            <person name="Baker S.E."/>
            <person name="Ciuffetti L.M."/>
            <person name="Grigoriev I.V."/>
            <person name="Zhong S."/>
            <person name="Turgeon B.G."/>
        </authorList>
    </citation>
    <scope>NUCLEOTIDE SEQUENCE [LARGE SCALE GENOMIC DNA]</scope>
    <source>
        <strain evidence="14">C5 / ATCC 48332 / race O</strain>
    </source>
</reference>
<dbReference type="PROSITE" id="PS01001">
    <property type="entry name" value="SDH_CYT_2"/>
    <property type="match status" value="1"/>
</dbReference>
<feature type="transmembrane region" description="Helical" evidence="12">
    <location>
        <begin position="154"/>
        <end position="175"/>
    </location>
</feature>
<keyword evidence="10" id="KW-0496">Mitochondrion</keyword>
<protein>
    <recommendedName>
        <fullName evidence="15">Mitochondrial succinate dehydrogenase cytochrome b560 subunit C</fullName>
    </recommendedName>
</protein>
<feature type="transmembrane region" description="Helical" evidence="12">
    <location>
        <begin position="77"/>
        <end position="96"/>
    </location>
</feature>
<dbReference type="SUPFAM" id="SSF81343">
    <property type="entry name" value="Fumarate reductase respiratory complex transmembrane subunits"/>
    <property type="match status" value="1"/>
</dbReference>
<dbReference type="SMR" id="M2UX68"/>
<dbReference type="GO" id="GO:0006121">
    <property type="term" value="P:mitochondrial electron transport, succinate to ubiquinone"/>
    <property type="evidence" value="ECO:0007669"/>
    <property type="project" value="TreeGrafter"/>
</dbReference>
<keyword evidence="6" id="KW-0999">Mitochondrion inner membrane</keyword>
<dbReference type="NCBIfam" id="TIGR02970">
    <property type="entry name" value="succ_dehyd_cytB"/>
    <property type="match status" value="1"/>
</dbReference>